<dbReference type="AlphaFoldDB" id="A0A8T0DF69"/>
<organism evidence="1 2">
    <name type="scientific">Paragonimus westermani</name>
    <dbReference type="NCBI Taxonomy" id="34504"/>
    <lineage>
        <taxon>Eukaryota</taxon>
        <taxon>Metazoa</taxon>
        <taxon>Spiralia</taxon>
        <taxon>Lophotrochozoa</taxon>
        <taxon>Platyhelminthes</taxon>
        <taxon>Trematoda</taxon>
        <taxon>Digenea</taxon>
        <taxon>Plagiorchiida</taxon>
        <taxon>Troglotremata</taxon>
        <taxon>Troglotrematidae</taxon>
        <taxon>Paragonimus</taxon>
    </lineage>
</organism>
<name>A0A8T0DF69_9TREM</name>
<dbReference type="EMBL" id="JTDF01005760">
    <property type="protein sequence ID" value="KAF8565996.1"/>
    <property type="molecule type" value="Genomic_DNA"/>
</dbReference>
<accession>A0A8T0DF69</accession>
<dbReference type="OrthoDB" id="6279836at2759"/>
<evidence type="ECO:0000313" key="2">
    <source>
        <dbReference type="Proteomes" id="UP000699462"/>
    </source>
</evidence>
<dbReference type="Proteomes" id="UP000699462">
    <property type="component" value="Unassembled WGS sequence"/>
</dbReference>
<protein>
    <submittedName>
        <fullName evidence="1">Uncharacterized protein</fullName>
    </submittedName>
</protein>
<proteinExistence type="predicted"/>
<evidence type="ECO:0000313" key="1">
    <source>
        <dbReference type="EMBL" id="KAF8565996.1"/>
    </source>
</evidence>
<keyword evidence="2" id="KW-1185">Reference proteome</keyword>
<sequence length="253" mass="28959">MSIQTVCKSSYPKPIGWRSPPPSCVRVTFTRGDTHWLGQPKMIAQLCTCLVAMLTEIDCVVELITRDLDAGLIDSFERRVLICGEWSDVAPLLDRMTSSELTRKLIPNLLIAAKDTDLFISNYFGKVQLQIIDWNESAYEEQLIERVGTGRYGYRIALVIDYEPTPRRLSRIQALLERNGTLVIPHESPSWRFRFPELLRRFSDSGGAFIKLSEILSTARANRLMRLRLQDGGSDLFQISRMVVSIDEVYRTR</sequence>
<gene>
    <name evidence="1" type="ORF">P879_02715</name>
</gene>
<comment type="caution">
    <text evidence="1">The sequence shown here is derived from an EMBL/GenBank/DDBJ whole genome shotgun (WGS) entry which is preliminary data.</text>
</comment>
<reference evidence="1 2" key="1">
    <citation type="submission" date="2019-07" db="EMBL/GenBank/DDBJ databases">
        <title>Annotation for the trematode Paragonimus westermani.</title>
        <authorList>
            <person name="Choi Y.-J."/>
        </authorList>
    </citation>
    <scope>NUCLEOTIDE SEQUENCE [LARGE SCALE GENOMIC DNA]</scope>
    <source>
        <strain evidence="1">180907_Pwestermani</strain>
    </source>
</reference>